<protein>
    <recommendedName>
        <fullName evidence="6">DNA 3'-5' helicase</fullName>
        <ecNumber evidence="6">5.6.2.4</ecNumber>
    </recommendedName>
    <alternativeName>
        <fullName evidence="7">DNA 3'-5' helicase BLM</fullName>
    </alternativeName>
</protein>
<organism evidence="9 10">
    <name type="scientific">Paramuricea clavata</name>
    <name type="common">Red gorgonian</name>
    <name type="synonym">Violescent sea-whip</name>
    <dbReference type="NCBI Taxonomy" id="317549"/>
    <lineage>
        <taxon>Eukaryota</taxon>
        <taxon>Metazoa</taxon>
        <taxon>Cnidaria</taxon>
        <taxon>Anthozoa</taxon>
        <taxon>Octocorallia</taxon>
        <taxon>Malacalcyonacea</taxon>
        <taxon>Plexauridae</taxon>
        <taxon>Paramuricea</taxon>
    </lineage>
</organism>
<evidence type="ECO:0000256" key="1">
    <source>
        <dbReference type="ARBA" id="ARBA00005446"/>
    </source>
</evidence>
<dbReference type="InterPro" id="IPR001650">
    <property type="entry name" value="Helicase_C-like"/>
</dbReference>
<dbReference type="InterPro" id="IPR027417">
    <property type="entry name" value="P-loop_NTPase"/>
</dbReference>
<keyword evidence="4" id="KW-0539">Nucleus</keyword>
<evidence type="ECO:0000313" key="9">
    <source>
        <dbReference type="EMBL" id="CAB4016141.1"/>
    </source>
</evidence>
<dbReference type="EMBL" id="CACRXK020008989">
    <property type="protein sequence ID" value="CAB4016141.1"/>
    <property type="molecule type" value="Genomic_DNA"/>
</dbReference>
<evidence type="ECO:0000256" key="7">
    <source>
        <dbReference type="ARBA" id="ARBA00044542"/>
    </source>
</evidence>
<gene>
    <name evidence="9" type="ORF">PACLA_8A053874</name>
</gene>
<accession>A0A6S7JH92</accession>
<evidence type="ECO:0000256" key="5">
    <source>
        <dbReference type="ARBA" id="ARBA00034617"/>
    </source>
</evidence>
<dbReference type="PANTHER" id="PTHR13710">
    <property type="entry name" value="DNA HELICASE RECQ FAMILY MEMBER"/>
    <property type="match status" value="1"/>
</dbReference>
<name>A0A6S7JH92_PARCT</name>
<comment type="catalytic activity">
    <reaction evidence="5">
        <text>Couples ATP hydrolysis with the unwinding of duplex DNA by translocating in the 3'-5' direction.</text>
        <dbReference type="EC" id="5.6.2.4"/>
    </reaction>
</comment>
<sequence length="104" mass="11759">MYHRKTHHLVKNVVEREFSKVDGTVRVVFCTIAFGMGVDVQGAYLAIHLGPSSTIDDYIQECGHVGRSNEIMSHAVLLKYSGCTRSKNIEKPMKNYLNNTEICR</sequence>
<dbReference type="GO" id="GO:0009378">
    <property type="term" value="F:four-way junction helicase activity"/>
    <property type="evidence" value="ECO:0007669"/>
    <property type="project" value="TreeGrafter"/>
</dbReference>
<dbReference type="PANTHER" id="PTHR13710:SF153">
    <property type="entry name" value="RECQ-LIKE DNA HELICASE BLM"/>
    <property type="match status" value="1"/>
</dbReference>
<dbReference type="EC" id="5.6.2.4" evidence="6"/>
<dbReference type="GO" id="GO:0005694">
    <property type="term" value="C:chromosome"/>
    <property type="evidence" value="ECO:0007669"/>
    <property type="project" value="TreeGrafter"/>
</dbReference>
<evidence type="ECO:0000256" key="3">
    <source>
        <dbReference type="ARBA" id="ARBA00023235"/>
    </source>
</evidence>
<evidence type="ECO:0000256" key="6">
    <source>
        <dbReference type="ARBA" id="ARBA00034808"/>
    </source>
</evidence>
<comment type="similarity">
    <text evidence="1">Belongs to the helicase family. RecQ subfamily.</text>
</comment>
<dbReference type="AlphaFoldDB" id="A0A6S7JH92"/>
<evidence type="ECO:0000313" key="10">
    <source>
        <dbReference type="Proteomes" id="UP001152795"/>
    </source>
</evidence>
<dbReference type="OrthoDB" id="10066609at2759"/>
<evidence type="ECO:0000256" key="2">
    <source>
        <dbReference type="ARBA" id="ARBA00023125"/>
    </source>
</evidence>
<dbReference type="GO" id="GO:0005737">
    <property type="term" value="C:cytoplasm"/>
    <property type="evidence" value="ECO:0007669"/>
    <property type="project" value="TreeGrafter"/>
</dbReference>
<evidence type="ECO:0000256" key="4">
    <source>
        <dbReference type="ARBA" id="ARBA00023242"/>
    </source>
</evidence>
<proteinExistence type="inferred from homology"/>
<keyword evidence="2" id="KW-0238">DNA-binding</keyword>
<dbReference type="Pfam" id="PF00271">
    <property type="entry name" value="Helicase_C"/>
    <property type="match status" value="1"/>
</dbReference>
<keyword evidence="10" id="KW-1185">Reference proteome</keyword>
<dbReference type="GO" id="GO:0003677">
    <property type="term" value="F:DNA binding"/>
    <property type="evidence" value="ECO:0007669"/>
    <property type="project" value="UniProtKB-KW"/>
</dbReference>
<dbReference type="Proteomes" id="UP001152795">
    <property type="component" value="Unassembled WGS sequence"/>
</dbReference>
<feature type="domain" description="Helicase C-terminal" evidence="8">
    <location>
        <begin position="1"/>
        <end position="104"/>
    </location>
</feature>
<dbReference type="GO" id="GO:0005634">
    <property type="term" value="C:nucleus"/>
    <property type="evidence" value="ECO:0007669"/>
    <property type="project" value="TreeGrafter"/>
</dbReference>
<dbReference type="SUPFAM" id="SSF52540">
    <property type="entry name" value="P-loop containing nucleoside triphosphate hydrolases"/>
    <property type="match status" value="1"/>
</dbReference>
<evidence type="ECO:0000259" key="8">
    <source>
        <dbReference type="PROSITE" id="PS51194"/>
    </source>
</evidence>
<reference evidence="9" key="1">
    <citation type="submission" date="2020-04" db="EMBL/GenBank/DDBJ databases">
        <authorList>
            <person name="Alioto T."/>
            <person name="Alioto T."/>
            <person name="Gomez Garrido J."/>
        </authorList>
    </citation>
    <scope>NUCLEOTIDE SEQUENCE</scope>
    <source>
        <strain evidence="9">A484AB</strain>
    </source>
</reference>
<dbReference type="Gene3D" id="3.40.50.300">
    <property type="entry name" value="P-loop containing nucleotide triphosphate hydrolases"/>
    <property type="match status" value="1"/>
</dbReference>
<comment type="caution">
    <text evidence="9">The sequence shown here is derived from an EMBL/GenBank/DDBJ whole genome shotgun (WGS) entry which is preliminary data.</text>
</comment>
<feature type="non-terminal residue" evidence="9">
    <location>
        <position position="104"/>
    </location>
</feature>
<keyword evidence="3" id="KW-0413">Isomerase</keyword>
<dbReference type="GO" id="GO:0043138">
    <property type="term" value="F:3'-5' DNA helicase activity"/>
    <property type="evidence" value="ECO:0007669"/>
    <property type="project" value="UniProtKB-EC"/>
</dbReference>
<dbReference type="GO" id="GO:0000724">
    <property type="term" value="P:double-strand break repair via homologous recombination"/>
    <property type="evidence" value="ECO:0007669"/>
    <property type="project" value="TreeGrafter"/>
</dbReference>
<dbReference type="PROSITE" id="PS51194">
    <property type="entry name" value="HELICASE_CTER"/>
    <property type="match status" value="1"/>
</dbReference>